<dbReference type="InterPro" id="IPR005467">
    <property type="entry name" value="His_kinase_dom"/>
</dbReference>
<keyword evidence="11" id="KW-0547">Nucleotide-binding</keyword>
<accession>A0A5A9W0T2</accession>
<dbReference type="Pfam" id="PF02518">
    <property type="entry name" value="HATPase_c"/>
    <property type="match status" value="1"/>
</dbReference>
<evidence type="ECO:0000256" key="8">
    <source>
        <dbReference type="ARBA" id="ARBA00022592"/>
    </source>
</evidence>
<dbReference type="GO" id="GO:0005886">
    <property type="term" value="C:plasma membrane"/>
    <property type="evidence" value="ECO:0007669"/>
    <property type="project" value="UniProtKB-SubCell"/>
</dbReference>
<keyword evidence="5" id="KW-0813">Transport</keyword>
<evidence type="ECO:0000256" key="3">
    <source>
        <dbReference type="ARBA" id="ARBA00012438"/>
    </source>
</evidence>
<dbReference type="PANTHER" id="PTHR45453:SF1">
    <property type="entry name" value="PHOSPHATE REGULON SENSOR PROTEIN PHOR"/>
    <property type="match status" value="1"/>
</dbReference>
<dbReference type="Proteomes" id="UP000325302">
    <property type="component" value="Unassembled WGS sequence"/>
</dbReference>
<dbReference type="InterPro" id="IPR014310">
    <property type="entry name" value="Sig_transdc_His_kinase_PhoR"/>
</dbReference>
<dbReference type="InterPro" id="IPR036890">
    <property type="entry name" value="HATPase_C_sf"/>
</dbReference>
<comment type="caution">
    <text evidence="19">The sequence shown here is derived from an EMBL/GenBank/DDBJ whole genome shotgun (WGS) entry which is preliminary data.</text>
</comment>
<dbReference type="InterPro" id="IPR003594">
    <property type="entry name" value="HATPase_dom"/>
</dbReference>
<dbReference type="InterPro" id="IPR036097">
    <property type="entry name" value="HisK_dim/P_sf"/>
</dbReference>
<evidence type="ECO:0000313" key="20">
    <source>
        <dbReference type="Proteomes" id="UP000325302"/>
    </source>
</evidence>
<dbReference type="CDD" id="cd00082">
    <property type="entry name" value="HisKA"/>
    <property type="match status" value="1"/>
</dbReference>
<dbReference type="Gene3D" id="3.30.450.20">
    <property type="entry name" value="PAS domain"/>
    <property type="match status" value="1"/>
</dbReference>
<keyword evidence="20" id="KW-1185">Reference proteome</keyword>
<dbReference type="PANTHER" id="PTHR45453">
    <property type="entry name" value="PHOSPHATE REGULON SENSOR PROTEIN PHOR"/>
    <property type="match status" value="1"/>
</dbReference>
<dbReference type="SUPFAM" id="SSF55785">
    <property type="entry name" value="PYP-like sensor domain (PAS domain)"/>
    <property type="match status" value="1"/>
</dbReference>
<dbReference type="PROSITE" id="PS50109">
    <property type="entry name" value="HIS_KIN"/>
    <property type="match status" value="1"/>
</dbReference>
<dbReference type="Gene3D" id="3.30.565.10">
    <property type="entry name" value="Histidine kinase-like ATPase, C-terminal domain"/>
    <property type="match status" value="1"/>
</dbReference>
<dbReference type="InterPro" id="IPR035965">
    <property type="entry name" value="PAS-like_dom_sf"/>
</dbReference>
<evidence type="ECO:0000256" key="6">
    <source>
        <dbReference type="ARBA" id="ARBA00022475"/>
    </source>
</evidence>
<feature type="domain" description="Histidine kinase" evidence="18">
    <location>
        <begin position="210"/>
        <end position="425"/>
    </location>
</feature>
<keyword evidence="9" id="KW-0808">Transferase</keyword>
<keyword evidence="12 19" id="KW-0418">Kinase</keyword>
<sequence length="444" mass="51008">MYRSRFLLLQSLLLTLLLASLIGWFLGDLRLGALLGTLAWAGHSIWQFQRLLKWVQQDPQDEPPDASGAWGDLCYALYRRQRAAQERETSLRGVIRRFQQSSAALNDAIVIIDQHNHLEWWNRSAETLLGFKTKSDRRKSILNLLRDPRFVRYYRKGQYQEPLELVSPRDPNMTLLYNIIQFGEGDRLLVARDISRLKRLEQTRQTFVANASHELRTPLTVMRGYLETFLEQDLPRPLLRGLSQMQQQTQRMESLVRDLLLLSRLESSQQIQSEEPIEIHHLLKRIQRDALILSAEKQQQITLDLDADKDLLGQESELYSAFSNLVFNAVRYTPAQSEIRIRWQTDSSGGHFSVCDNGPGIEAMHLPRLTERFYRVDEGRSSESGGTGLGLSIVKHVLMRHGARLEIQSKIGQGSCFICHFPADLLTQVEIDASETDNNALPLH</sequence>
<dbReference type="SUPFAM" id="SSF55874">
    <property type="entry name" value="ATPase domain of HSP90 chaperone/DNA topoisomerase II/histidine kinase"/>
    <property type="match status" value="1"/>
</dbReference>
<dbReference type="SUPFAM" id="SSF47384">
    <property type="entry name" value="Homodimeric domain of signal transducing histidine kinase"/>
    <property type="match status" value="1"/>
</dbReference>
<evidence type="ECO:0000256" key="12">
    <source>
        <dbReference type="ARBA" id="ARBA00022777"/>
    </source>
</evidence>
<evidence type="ECO:0000256" key="2">
    <source>
        <dbReference type="ARBA" id="ARBA00004236"/>
    </source>
</evidence>
<dbReference type="Pfam" id="PF13188">
    <property type="entry name" value="PAS_8"/>
    <property type="match status" value="1"/>
</dbReference>
<keyword evidence="8" id="KW-0592">Phosphate transport</keyword>
<keyword evidence="15" id="KW-0902">Two-component regulatory system</keyword>
<keyword evidence="14" id="KW-1133">Transmembrane helix</keyword>
<comment type="function">
    <text evidence="17">Member of the two-component regulatory system PhoR/PhoB involved in the phosphate regulon genes expression. PhoR may function as a membrane-associated protein kinase that phosphorylates PhoB in response to environmental signals.</text>
</comment>
<dbReference type="GO" id="GO:0006817">
    <property type="term" value="P:phosphate ion transport"/>
    <property type="evidence" value="ECO:0007669"/>
    <property type="project" value="UniProtKB-KW"/>
</dbReference>
<keyword evidence="13" id="KW-0067">ATP-binding</keyword>
<evidence type="ECO:0000256" key="14">
    <source>
        <dbReference type="ARBA" id="ARBA00022989"/>
    </source>
</evidence>
<evidence type="ECO:0000259" key="18">
    <source>
        <dbReference type="PROSITE" id="PS50109"/>
    </source>
</evidence>
<dbReference type="NCBIfam" id="TIGR02966">
    <property type="entry name" value="phoR_proteo"/>
    <property type="match status" value="1"/>
</dbReference>
<keyword evidence="16" id="KW-0472">Membrane</keyword>
<name>A0A5A9W0T2_9GAMM</name>
<dbReference type="GO" id="GO:0004721">
    <property type="term" value="F:phosphoprotein phosphatase activity"/>
    <property type="evidence" value="ECO:0007669"/>
    <property type="project" value="InterPro"/>
</dbReference>
<proteinExistence type="predicted"/>
<gene>
    <name evidence="19" type="primary">phoR</name>
    <name evidence="19" type="ORF">E1H14_11835</name>
</gene>
<dbReference type="EMBL" id="SMRS01000009">
    <property type="protein sequence ID" value="KAA0873735.1"/>
    <property type="molecule type" value="Genomic_DNA"/>
</dbReference>
<dbReference type="OrthoDB" id="9813151at2"/>
<comment type="subcellular location">
    <subcellularLocation>
        <location evidence="2">Cell membrane</location>
    </subcellularLocation>
</comment>
<evidence type="ECO:0000256" key="1">
    <source>
        <dbReference type="ARBA" id="ARBA00000085"/>
    </source>
</evidence>
<evidence type="ECO:0000256" key="16">
    <source>
        <dbReference type="ARBA" id="ARBA00023136"/>
    </source>
</evidence>
<dbReference type="AlphaFoldDB" id="A0A5A9W0T2"/>
<keyword evidence="10" id="KW-0812">Transmembrane</keyword>
<dbReference type="InterPro" id="IPR000014">
    <property type="entry name" value="PAS"/>
</dbReference>
<dbReference type="GO" id="GO:0005524">
    <property type="term" value="F:ATP binding"/>
    <property type="evidence" value="ECO:0007669"/>
    <property type="project" value="UniProtKB-KW"/>
</dbReference>
<dbReference type="Gene3D" id="1.10.287.130">
    <property type="match status" value="1"/>
</dbReference>
<evidence type="ECO:0000256" key="4">
    <source>
        <dbReference type="ARBA" id="ARBA00019665"/>
    </source>
</evidence>
<evidence type="ECO:0000256" key="17">
    <source>
        <dbReference type="ARBA" id="ARBA00025207"/>
    </source>
</evidence>
<evidence type="ECO:0000256" key="13">
    <source>
        <dbReference type="ARBA" id="ARBA00022840"/>
    </source>
</evidence>
<dbReference type="InterPro" id="IPR050351">
    <property type="entry name" value="BphY/WalK/GraS-like"/>
</dbReference>
<evidence type="ECO:0000256" key="5">
    <source>
        <dbReference type="ARBA" id="ARBA00022448"/>
    </source>
</evidence>
<keyword evidence="7" id="KW-0597">Phosphoprotein</keyword>
<dbReference type="SMART" id="SM00387">
    <property type="entry name" value="HATPase_c"/>
    <property type="match status" value="1"/>
</dbReference>
<dbReference type="RefSeq" id="WP_149391694.1">
    <property type="nucleotide sequence ID" value="NZ_SMRS01000009.1"/>
</dbReference>
<dbReference type="GO" id="GO:0000155">
    <property type="term" value="F:phosphorelay sensor kinase activity"/>
    <property type="evidence" value="ECO:0007669"/>
    <property type="project" value="InterPro"/>
</dbReference>
<dbReference type="FunFam" id="3.30.565.10:FF:000032">
    <property type="entry name" value="Phosphate regulon sensor histidine kinase PhoR"/>
    <property type="match status" value="1"/>
</dbReference>
<dbReference type="InterPro" id="IPR003661">
    <property type="entry name" value="HisK_dim/P_dom"/>
</dbReference>
<protein>
    <recommendedName>
        <fullName evidence="4">Phosphate regulon sensor protein PhoR</fullName>
        <ecNumber evidence="3">2.7.13.3</ecNumber>
    </recommendedName>
</protein>
<dbReference type="GO" id="GO:0016036">
    <property type="term" value="P:cellular response to phosphate starvation"/>
    <property type="evidence" value="ECO:0007669"/>
    <property type="project" value="TreeGrafter"/>
</dbReference>
<dbReference type="Pfam" id="PF11808">
    <property type="entry name" value="PhoR"/>
    <property type="match status" value="1"/>
</dbReference>
<dbReference type="EC" id="2.7.13.3" evidence="3"/>
<dbReference type="FunFam" id="1.10.287.130:FF:000001">
    <property type="entry name" value="Two-component sensor histidine kinase"/>
    <property type="match status" value="1"/>
</dbReference>
<dbReference type="InterPro" id="IPR021766">
    <property type="entry name" value="PhoR_N"/>
</dbReference>
<dbReference type="PRINTS" id="PR00344">
    <property type="entry name" value="BCTRLSENSOR"/>
</dbReference>
<comment type="catalytic activity">
    <reaction evidence="1">
        <text>ATP + protein L-histidine = ADP + protein N-phospho-L-histidine.</text>
        <dbReference type="EC" id="2.7.13.3"/>
    </reaction>
</comment>
<evidence type="ECO:0000256" key="11">
    <source>
        <dbReference type="ARBA" id="ARBA00022741"/>
    </source>
</evidence>
<evidence type="ECO:0000256" key="10">
    <source>
        <dbReference type="ARBA" id="ARBA00022692"/>
    </source>
</evidence>
<evidence type="ECO:0000256" key="9">
    <source>
        <dbReference type="ARBA" id="ARBA00022679"/>
    </source>
</evidence>
<evidence type="ECO:0000256" key="7">
    <source>
        <dbReference type="ARBA" id="ARBA00022553"/>
    </source>
</evidence>
<dbReference type="InterPro" id="IPR004358">
    <property type="entry name" value="Sig_transdc_His_kin-like_C"/>
</dbReference>
<organism evidence="19 20">
    <name type="scientific">Nitrincola tapanii</name>
    <dbReference type="NCBI Taxonomy" id="1708751"/>
    <lineage>
        <taxon>Bacteria</taxon>
        <taxon>Pseudomonadati</taxon>
        <taxon>Pseudomonadota</taxon>
        <taxon>Gammaproteobacteria</taxon>
        <taxon>Oceanospirillales</taxon>
        <taxon>Oceanospirillaceae</taxon>
        <taxon>Nitrincola</taxon>
    </lineage>
</organism>
<dbReference type="SMART" id="SM00388">
    <property type="entry name" value="HisKA"/>
    <property type="match status" value="1"/>
</dbReference>
<keyword evidence="6" id="KW-1003">Cell membrane</keyword>
<reference evidence="19 20" key="1">
    <citation type="submission" date="2019-03" db="EMBL/GenBank/DDBJ databases">
        <title>Nitrincola sp. nov. isolated from an Indian soda lake.</title>
        <authorList>
            <person name="Joshi A."/>
            <person name="Thite S.V."/>
            <person name="Joseph N."/>
            <person name="Dhotre D."/>
            <person name="Moorthy M."/>
            <person name="Shouche Y.S."/>
        </authorList>
    </citation>
    <scope>NUCLEOTIDE SEQUENCE [LARGE SCALE GENOMIC DNA]</scope>
    <source>
        <strain evidence="19 20">MEB193</strain>
    </source>
</reference>
<evidence type="ECO:0000256" key="15">
    <source>
        <dbReference type="ARBA" id="ARBA00023012"/>
    </source>
</evidence>
<evidence type="ECO:0000313" key="19">
    <source>
        <dbReference type="EMBL" id="KAA0873735.1"/>
    </source>
</evidence>
<dbReference type="Pfam" id="PF00512">
    <property type="entry name" value="HisKA"/>
    <property type="match status" value="1"/>
</dbReference>
<dbReference type="NCBIfam" id="NF008235">
    <property type="entry name" value="PRK11006.1"/>
    <property type="match status" value="1"/>
</dbReference>